<dbReference type="Proteomes" id="UP000006545">
    <property type="component" value="Chromosome"/>
</dbReference>
<dbReference type="PANTHER" id="PTHR47566">
    <property type="match status" value="1"/>
</dbReference>
<dbReference type="EMBL" id="CP002689">
    <property type="protein sequence ID" value="AEE12161.1"/>
    <property type="molecule type" value="Genomic_DNA"/>
</dbReference>
<dbReference type="AlphaFoldDB" id="F4KLX3"/>
<name>F4KLX3_PORAD</name>
<dbReference type="eggNOG" id="COG4886">
    <property type="taxonomic scope" value="Bacteria"/>
</dbReference>
<dbReference type="PANTHER" id="PTHR47566:SF1">
    <property type="entry name" value="PROTEIN NUD1"/>
    <property type="match status" value="1"/>
</dbReference>
<keyword evidence="2" id="KW-0677">Repeat</keyword>
<evidence type="ECO:0000256" key="1">
    <source>
        <dbReference type="ARBA" id="ARBA00022614"/>
    </source>
</evidence>
<dbReference type="InterPro" id="IPR032675">
    <property type="entry name" value="LRR_dom_sf"/>
</dbReference>
<evidence type="ECO:0000256" key="2">
    <source>
        <dbReference type="ARBA" id="ARBA00022737"/>
    </source>
</evidence>
<dbReference type="HOGENOM" id="CLU_022366_1_0_10"/>
<dbReference type="GO" id="GO:0035591">
    <property type="term" value="F:signaling adaptor activity"/>
    <property type="evidence" value="ECO:0007669"/>
    <property type="project" value="TreeGrafter"/>
</dbReference>
<keyword evidence="4" id="KW-1185">Reference proteome</keyword>
<gene>
    <name evidence="3" type="ordered locus">Poras_0207</name>
</gene>
<dbReference type="RefSeq" id="WP_004330536.1">
    <property type="nucleotide sequence ID" value="NC_015501.1"/>
</dbReference>
<organism evidence="3 4">
    <name type="scientific">Porphyromonas asaccharolytica (strain ATCC 25260 / DSM 20707 / BCRC 10618 / CCUG 7834 / JCM 6326 / LMG 13178 / VPI 4198 / B440)</name>
    <name type="common">Bacteroides asaccharolyticus</name>
    <dbReference type="NCBI Taxonomy" id="879243"/>
    <lineage>
        <taxon>Bacteria</taxon>
        <taxon>Pseudomonadati</taxon>
        <taxon>Bacteroidota</taxon>
        <taxon>Bacteroidia</taxon>
        <taxon>Bacteroidales</taxon>
        <taxon>Porphyromonadaceae</taxon>
        <taxon>Porphyromonas</taxon>
    </lineage>
</organism>
<evidence type="ECO:0000313" key="4">
    <source>
        <dbReference type="Proteomes" id="UP000006545"/>
    </source>
</evidence>
<dbReference type="Gene3D" id="3.80.10.10">
    <property type="entry name" value="Ribonuclease Inhibitor"/>
    <property type="match status" value="1"/>
</dbReference>
<protein>
    <submittedName>
        <fullName evidence="3">Uncharacterized protein</fullName>
    </submittedName>
</protein>
<reference evidence="4" key="1">
    <citation type="submission" date="2011-04" db="EMBL/GenBank/DDBJ databases">
        <title>The complete genome of Porphyromonas asaccharolytica DSM 20707.</title>
        <authorList>
            <person name="Lucas S."/>
            <person name="Han J."/>
            <person name="Lapidus A."/>
            <person name="Bruce D."/>
            <person name="Goodwin L."/>
            <person name="Pitluck S."/>
            <person name="Peters L."/>
            <person name="Kyrpides N."/>
            <person name="Mavromatis K."/>
            <person name="Ivanova N."/>
            <person name="Ovchinnikova G."/>
            <person name="Pagani I."/>
            <person name="Lu M."/>
            <person name="Detter J.C."/>
            <person name="Tapia R."/>
            <person name="Han C."/>
            <person name="Land M."/>
            <person name="Hauser L."/>
            <person name="Markowitz V."/>
            <person name="Cheng J.-F."/>
            <person name="Hugenholtz P."/>
            <person name="Woyke T."/>
            <person name="Wu D."/>
            <person name="Gronow S."/>
            <person name="Wellnitz S."/>
            <person name="Brambilla E."/>
            <person name="Klenk H.-P."/>
            <person name="Eisen J.A."/>
        </authorList>
    </citation>
    <scope>NUCLEOTIDE SEQUENCE [LARGE SCALE GENOMIC DNA]</scope>
    <source>
        <strain evidence="4">ATCC 25260 / DSM 20707 / VPI 4198</strain>
    </source>
</reference>
<dbReference type="STRING" id="879243.Poras_0207"/>
<accession>F4KLX3</accession>
<sequence>MKQYYRTTIWRFVAGLVITLCGAATMSLRAQEQQVITIQTKFNVGDSVYMKVVSKDGAEVRATGLSAPILEQTWRKYALTDQTVTITGPVKYLATFKNGVTDITFDHANYLDRIDCEENELTHLDFSNAPQLTMIFCHKNQLTSLDISQCDKLTWVNCSENKLSQIDLANKPALSQFVCSENPLTEFNASGATALKALECTHCGLTSLDLSANKQLQGVACGYNQLTELITTGCTKLNTIYCERNKLQSLDLSTLTALQSLNCYLNEITTLDFSACSSAHQLYLENNKISREQMLALVKSLPITSANAEKPAQIAVYDESYPLEENVCSKEAVQIARDKNWAVLYYTKDKKYAPYNGADDQNIERPWQATKPIVYPTVTSQSLHLTDPNVPSVTCYTVTGEHLFTISDPGDTLDVSTLPEGAYILQAGDLVTRFEIRR</sequence>
<dbReference type="OrthoDB" id="1056026at2"/>
<dbReference type="KEGG" id="pah:Poras_0207"/>
<proteinExistence type="predicted"/>
<evidence type="ECO:0000313" key="3">
    <source>
        <dbReference type="EMBL" id="AEE12161.1"/>
    </source>
</evidence>
<dbReference type="SUPFAM" id="SSF52058">
    <property type="entry name" value="L domain-like"/>
    <property type="match status" value="1"/>
</dbReference>
<keyword evidence="1" id="KW-0433">Leucine-rich repeat</keyword>
<dbReference type="InterPro" id="IPR052574">
    <property type="entry name" value="CDIRP"/>
</dbReference>